<dbReference type="GO" id="GO:0006644">
    <property type="term" value="P:phospholipid metabolic process"/>
    <property type="evidence" value="ECO:0007669"/>
    <property type="project" value="InterPro"/>
</dbReference>
<feature type="transmembrane region" description="Helical" evidence="6">
    <location>
        <begin position="291"/>
        <end position="311"/>
    </location>
</feature>
<dbReference type="InterPro" id="IPR036938">
    <property type="entry name" value="PAP2/HPO_sf"/>
</dbReference>
<proteinExistence type="inferred from homology"/>
<evidence type="ECO:0000256" key="2">
    <source>
        <dbReference type="ARBA" id="ARBA00008816"/>
    </source>
</evidence>
<keyword evidence="4 6" id="KW-1133">Transmembrane helix</keyword>
<feature type="transmembrane region" description="Helical" evidence="6">
    <location>
        <begin position="323"/>
        <end position="342"/>
    </location>
</feature>
<evidence type="ECO:0000313" key="9">
    <source>
        <dbReference type="Proteomes" id="UP001286313"/>
    </source>
</evidence>
<comment type="caution">
    <text evidence="8">The sequence shown here is derived from an EMBL/GenBank/DDBJ whole genome shotgun (WGS) entry which is preliminary data.</text>
</comment>
<keyword evidence="9" id="KW-1185">Reference proteome</keyword>
<comment type="similarity">
    <text evidence="2">Belongs to the PA-phosphatase related phosphoesterase family.</text>
</comment>
<evidence type="ECO:0000256" key="1">
    <source>
        <dbReference type="ARBA" id="ARBA00004141"/>
    </source>
</evidence>
<evidence type="ECO:0000256" key="5">
    <source>
        <dbReference type="ARBA" id="ARBA00023136"/>
    </source>
</evidence>
<dbReference type="CDD" id="cd03384">
    <property type="entry name" value="PAP2_wunen"/>
    <property type="match status" value="1"/>
</dbReference>
<dbReference type="Pfam" id="PF01569">
    <property type="entry name" value="PAP2"/>
    <property type="match status" value="1"/>
</dbReference>
<dbReference type="Gene3D" id="1.20.144.10">
    <property type="entry name" value="Phosphatidic acid phosphatase type 2/haloperoxidase"/>
    <property type="match status" value="1"/>
</dbReference>
<reference evidence="8" key="1">
    <citation type="submission" date="2023-10" db="EMBL/GenBank/DDBJ databases">
        <title>Genome assemblies of two species of porcelain crab, Petrolisthes cinctipes and Petrolisthes manimaculis (Anomura: Porcellanidae).</title>
        <authorList>
            <person name="Angst P."/>
        </authorList>
    </citation>
    <scope>NUCLEOTIDE SEQUENCE</scope>
    <source>
        <strain evidence="8">PB745_01</strain>
        <tissue evidence="8">Gill</tissue>
    </source>
</reference>
<dbReference type="GO" id="GO:0005886">
    <property type="term" value="C:plasma membrane"/>
    <property type="evidence" value="ECO:0007669"/>
    <property type="project" value="TreeGrafter"/>
</dbReference>
<dbReference type="PANTHER" id="PTHR10165:SF197">
    <property type="entry name" value="FI04477P-RELATED"/>
    <property type="match status" value="1"/>
</dbReference>
<dbReference type="PANTHER" id="PTHR10165">
    <property type="entry name" value="LIPID PHOSPHATE PHOSPHATASE"/>
    <property type="match status" value="1"/>
</dbReference>
<evidence type="ECO:0000256" key="3">
    <source>
        <dbReference type="ARBA" id="ARBA00022692"/>
    </source>
</evidence>
<sequence>MSSKYIIKVIVDLLLLLVVGSSIFVVKKLWTPFQRGMFCGDPSIHYAFTDHETVSDTVLLLFGVAMPLVVSTSAALPNLVYLYYPYPGYVQLYRPVDGKTGPPSAPSLPFPSPSSRVHAPRQPVLALMSCTPSILLFPVAIPILLFFLLGKPFERGFHCDDQSLRYPYKDSTIHTAVLYVVGTCLPGFSMLGLEYWRCRTESVGQQVSVRGRSLAPFIWAWYSTIGTFLFGCACSQLLTDVAKYSIGRLRPHFLDICQPDWSQINCTDPYRYIDPIPCTSTNSHRMKEARLSFPSGHASFSAFTMVYFVIYLQMRYKFRTPKLVRPFIQFVCLMMTFYTTLSRISDYKHHWSDVFSGFLLGTTVAVLIAVTVSDLFPPPPAVVNKVSTNNVGHTVFMQERGVRHYGDEEAGDNTVSSNVD</sequence>
<feature type="transmembrane region" description="Helical" evidence="6">
    <location>
        <begin position="354"/>
        <end position="376"/>
    </location>
</feature>
<gene>
    <name evidence="8" type="ORF">Pcinc_026259</name>
</gene>
<organism evidence="8 9">
    <name type="scientific">Petrolisthes cinctipes</name>
    <name type="common">Flat porcelain crab</name>
    <dbReference type="NCBI Taxonomy" id="88211"/>
    <lineage>
        <taxon>Eukaryota</taxon>
        <taxon>Metazoa</taxon>
        <taxon>Ecdysozoa</taxon>
        <taxon>Arthropoda</taxon>
        <taxon>Crustacea</taxon>
        <taxon>Multicrustacea</taxon>
        <taxon>Malacostraca</taxon>
        <taxon>Eumalacostraca</taxon>
        <taxon>Eucarida</taxon>
        <taxon>Decapoda</taxon>
        <taxon>Pleocyemata</taxon>
        <taxon>Anomura</taxon>
        <taxon>Galatheoidea</taxon>
        <taxon>Porcellanidae</taxon>
        <taxon>Petrolisthes</taxon>
    </lineage>
</organism>
<keyword evidence="3 6" id="KW-0812">Transmembrane</keyword>
<accession>A0AAE1KAM3</accession>
<dbReference type="GO" id="GO:0007165">
    <property type="term" value="P:signal transduction"/>
    <property type="evidence" value="ECO:0007669"/>
    <property type="project" value="TreeGrafter"/>
</dbReference>
<feature type="transmembrane region" description="Helical" evidence="6">
    <location>
        <begin position="124"/>
        <end position="148"/>
    </location>
</feature>
<comment type="subcellular location">
    <subcellularLocation>
        <location evidence="1">Membrane</location>
        <topology evidence="1">Multi-pass membrane protein</topology>
    </subcellularLocation>
</comment>
<dbReference type="SUPFAM" id="SSF48317">
    <property type="entry name" value="Acid phosphatase/Vanadium-dependent haloperoxidase"/>
    <property type="match status" value="1"/>
</dbReference>
<evidence type="ECO:0000256" key="6">
    <source>
        <dbReference type="SAM" id="Phobius"/>
    </source>
</evidence>
<feature type="transmembrane region" description="Helical" evidence="6">
    <location>
        <begin position="176"/>
        <end position="196"/>
    </location>
</feature>
<evidence type="ECO:0000259" key="7">
    <source>
        <dbReference type="SMART" id="SM00014"/>
    </source>
</evidence>
<name>A0AAE1KAM3_PETCI</name>
<evidence type="ECO:0000256" key="4">
    <source>
        <dbReference type="ARBA" id="ARBA00022989"/>
    </source>
</evidence>
<dbReference type="InterPro" id="IPR000326">
    <property type="entry name" value="PAP2/HPO"/>
</dbReference>
<feature type="transmembrane region" description="Helical" evidence="6">
    <location>
        <begin position="58"/>
        <end position="84"/>
    </location>
</feature>
<feature type="transmembrane region" description="Helical" evidence="6">
    <location>
        <begin position="5"/>
        <end position="26"/>
    </location>
</feature>
<keyword evidence="5 6" id="KW-0472">Membrane</keyword>
<feature type="domain" description="Phosphatidic acid phosphatase type 2/haloperoxidase" evidence="7">
    <location>
        <begin position="225"/>
        <end position="369"/>
    </location>
</feature>
<dbReference type="EMBL" id="JAWQEG010003037">
    <property type="protein sequence ID" value="KAK3868342.1"/>
    <property type="molecule type" value="Genomic_DNA"/>
</dbReference>
<feature type="transmembrane region" description="Helical" evidence="6">
    <location>
        <begin position="217"/>
        <end position="238"/>
    </location>
</feature>
<dbReference type="AlphaFoldDB" id="A0AAE1KAM3"/>
<dbReference type="InterPro" id="IPR043216">
    <property type="entry name" value="PAP-like"/>
</dbReference>
<protein>
    <recommendedName>
        <fullName evidence="7">Phosphatidic acid phosphatase type 2/haloperoxidase domain-containing protein</fullName>
    </recommendedName>
</protein>
<dbReference type="GO" id="GO:0008195">
    <property type="term" value="F:phosphatidate phosphatase activity"/>
    <property type="evidence" value="ECO:0007669"/>
    <property type="project" value="TreeGrafter"/>
</dbReference>
<dbReference type="SMART" id="SM00014">
    <property type="entry name" value="acidPPc"/>
    <property type="match status" value="1"/>
</dbReference>
<evidence type="ECO:0000313" key="8">
    <source>
        <dbReference type="EMBL" id="KAK3868342.1"/>
    </source>
</evidence>
<dbReference type="GO" id="GO:0046839">
    <property type="term" value="P:phospholipid dephosphorylation"/>
    <property type="evidence" value="ECO:0007669"/>
    <property type="project" value="TreeGrafter"/>
</dbReference>
<dbReference type="Proteomes" id="UP001286313">
    <property type="component" value="Unassembled WGS sequence"/>
</dbReference>